<dbReference type="GO" id="GO:0016020">
    <property type="term" value="C:membrane"/>
    <property type="evidence" value="ECO:0007669"/>
    <property type="project" value="UniProtKB-SubCell"/>
</dbReference>
<feature type="transmembrane region" description="Helical" evidence="5">
    <location>
        <begin position="70"/>
        <end position="88"/>
    </location>
</feature>
<evidence type="ECO:0000256" key="5">
    <source>
        <dbReference type="SAM" id="Phobius"/>
    </source>
</evidence>
<keyword evidence="7" id="KW-1185">Reference proteome</keyword>
<organism evidence="6 7">
    <name type="scientific">Allofrancisella frigidaquae</name>
    <dbReference type="NCBI Taxonomy" id="1085644"/>
    <lineage>
        <taxon>Bacteria</taxon>
        <taxon>Pseudomonadati</taxon>
        <taxon>Pseudomonadota</taxon>
        <taxon>Gammaproteobacteria</taxon>
        <taxon>Thiotrichales</taxon>
        <taxon>Francisellaceae</taxon>
        <taxon>Allofrancisella</taxon>
    </lineage>
</organism>
<feature type="transmembrane region" description="Helical" evidence="5">
    <location>
        <begin position="149"/>
        <end position="173"/>
    </location>
</feature>
<accession>A0A6M3HUJ3</accession>
<name>A0A6M3HUJ3_9GAMM</name>
<dbReference type="InterPro" id="IPR003752">
    <property type="entry name" value="DiS_bond_form_DsbB/BdbC"/>
</dbReference>
<evidence type="ECO:0000256" key="2">
    <source>
        <dbReference type="ARBA" id="ARBA00022692"/>
    </source>
</evidence>
<dbReference type="Pfam" id="PF02600">
    <property type="entry name" value="DsbB"/>
    <property type="match status" value="1"/>
</dbReference>
<evidence type="ECO:0000256" key="3">
    <source>
        <dbReference type="ARBA" id="ARBA00022989"/>
    </source>
</evidence>
<feature type="transmembrane region" description="Helical" evidence="5">
    <location>
        <begin position="44"/>
        <end position="63"/>
    </location>
</feature>
<dbReference type="InterPro" id="IPR023380">
    <property type="entry name" value="DsbB-like_sf"/>
</dbReference>
<comment type="subcellular location">
    <subcellularLocation>
        <location evidence="1">Membrane</location>
        <topology evidence="1">Multi-pass membrane protein</topology>
    </subcellularLocation>
</comment>
<feature type="transmembrane region" description="Helical" evidence="5">
    <location>
        <begin position="108"/>
        <end position="128"/>
    </location>
</feature>
<dbReference type="AlphaFoldDB" id="A0A6M3HUJ3"/>
<dbReference type="GO" id="GO:0015035">
    <property type="term" value="F:protein-disulfide reductase activity"/>
    <property type="evidence" value="ECO:0007669"/>
    <property type="project" value="InterPro"/>
</dbReference>
<gene>
    <name evidence="6" type="ORF">E3E15_06045</name>
</gene>
<keyword evidence="4 5" id="KW-0472">Membrane</keyword>
<evidence type="ECO:0000256" key="1">
    <source>
        <dbReference type="ARBA" id="ARBA00004141"/>
    </source>
</evidence>
<protein>
    <submittedName>
        <fullName evidence="6">Disulfide bond formation protein B</fullName>
    </submittedName>
</protein>
<proteinExistence type="predicted"/>
<dbReference type="EMBL" id="CP038017">
    <property type="protein sequence ID" value="QIV94933.1"/>
    <property type="molecule type" value="Genomic_DNA"/>
</dbReference>
<sequence>MMKITLNDLIKTLSAIEITGITIIILMAFFFQFVMNEIPCPLCLLQRLGLLGIGFGFLLNMHYHVRPSHYALSLLASVFTAFVALRQVALHITDPVGFGSKILGMHMYSWVFVISMIAIIYIAIILSYPQQYEIRKPPQETAEAKNKKIRIFTHVAFILFAIIIFANIASTFFQCGLHECPDNPVGYVLI</sequence>
<reference evidence="6 7" key="1">
    <citation type="submission" date="2019-03" db="EMBL/GenBank/DDBJ databases">
        <title>Complete Genome Sequence of Allofrancisella frigidaquae Strain SYSU 10HL1970 Isolated from Water-Cooling Systems in China.</title>
        <authorList>
            <person name="Ohrman C."/>
            <person name="Uneklint I."/>
            <person name="Sjodin A."/>
        </authorList>
    </citation>
    <scope>NUCLEOTIDE SEQUENCE [LARGE SCALE GENOMIC DNA]</scope>
    <source>
        <strain evidence="6 7">SYSU 10HL1970</strain>
    </source>
</reference>
<dbReference type="GO" id="GO:0006457">
    <property type="term" value="P:protein folding"/>
    <property type="evidence" value="ECO:0007669"/>
    <property type="project" value="InterPro"/>
</dbReference>
<dbReference type="KEGG" id="afri:E3E15_06045"/>
<keyword evidence="3 5" id="KW-1133">Transmembrane helix</keyword>
<dbReference type="Proteomes" id="UP000503320">
    <property type="component" value="Chromosome"/>
</dbReference>
<evidence type="ECO:0000256" key="4">
    <source>
        <dbReference type="ARBA" id="ARBA00023136"/>
    </source>
</evidence>
<dbReference type="RefSeq" id="WP_035720005.1">
    <property type="nucleotide sequence ID" value="NZ_CP038017.1"/>
</dbReference>
<evidence type="ECO:0000313" key="6">
    <source>
        <dbReference type="EMBL" id="QIV94933.1"/>
    </source>
</evidence>
<keyword evidence="2 5" id="KW-0812">Transmembrane</keyword>
<dbReference type="Gene3D" id="1.20.1550.10">
    <property type="entry name" value="DsbB-like"/>
    <property type="match status" value="1"/>
</dbReference>
<dbReference type="SUPFAM" id="SSF158442">
    <property type="entry name" value="DsbB-like"/>
    <property type="match status" value="1"/>
</dbReference>
<evidence type="ECO:0000313" key="7">
    <source>
        <dbReference type="Proteomes" id="UP000503320"/>
    </source>
</evidence>
<feature type="transmembrane region" description="Helical" evidence="5">
    <location>
        <begin position="12"/>
        <end position="32"/>
    </location>
</feature>